<comment type="caution">
    <text evidence="1">The sequence shown here is derived from an EMBL/GenBank/DDBJ whole genome shotgun (WGS) entry which is preliminary data.</text>
</comment>
<dbReference type="EMBL" id="CM023472">
    <property type="protein sequence ID" value="KAH7960049.1"/>
    <property type="molecule type" value="Genomic_DNA"/>
</dbReference>
<reference evidence="1" key="1">
    <citation type="submission" date="2020-05" db="EMBL/GenBank/DDBJ databases">
        <title>Large-scale comparative analyses of tick genomes elucidate their genetic diversity and vector capacities.</title>
        <authorList>
            <person name="Jia N."/>
            <person name="Wang J."/>
            <person name="Shi W."/>
            <person name="Du L."/>
            <person name="Sun Y."/>
            <person name="Zhan W."/>
            <person name="Jiang J."/>
            <person name="Wang Q."/>
            <person name="Zhang B."/>
            <person name="Ji P."/>
            <person name="Sakyi L.B."/>
            <person name="Cui X."/>
            <person name="Yuan T."/>
            <person name="Jiang B."/>
            <person name="Yang W."/>
            <person name="Lam T.T.-Y."/>
            <person name="Chang Q."/>
            <person name="Ding S."/>
            <person name="Wang X."/>
            <person name="Zhu J."/>
            <person name="Ruan X."/>
            <person name="Zhao L."/>
            <person name="Wei J."/>
            <person name="Que T."/>
            <person name="Du C."/>
            <person name="Cheng J."/>
            <person name="Dai P."/>
            <person name="Han X."/>
            <person name="Huang E."/>
            <person name="Gao Y."/>
            <person name="Liu J."/>
            <person name="Shao H."/>
            <person name="Ye R."/>
            <person name="Li L."/>
            <person name="Wei W."/>
            <person name="Wang X."/>
            <person name="Wang C."/>
            <person name="Yang T."/>
            <person name="Huo Q."/>
            <person name="Li W."/>
            <person name="Guo W."/>
            <person name="Chen H."/>
            <person name="Zhou L."/>
            <person name="Ni X."/>
            <person name="Tian J."/>
            <person name="Zhou Y."/>
            <person name="Sheng Y."/>
            <person name="Liu T."/>
            <person name="Pan Y."/>
            <person name="Xia L."/>
            <person name="Li J."/>
            <person name="Zhao F."/>
            <person name="Cao W."/>
        </authorList>
    </citation>
    <scope>NUCLEOTIDE SEQUENCE</scope>
    <source>
        <strain evidence="1">Dsil-2018</strain>
    </source>
</reference>
<gene>
    <name evidence="1" type="ORF">HPB49_016719</name>
</gene>
<proteinExistence type="predicted"/>
<sequence>MPLKRPYAPQSANDLKPEAEHIGGTSVIMADEESPKQISLVVKTAKEKKVVKVDESASVKELKEQVSKEFNAPLEQLCLIFAGKILKDNEAVSTHNIKDGLTVHLVIRSPASARGDGARRPDEPSPTGQPSGVPPNPFGTGAGGLPGLAGLNLGTGTFVEMQQRMQRELMSNPDLLRQLMENPFVQSLMSNPDYMRQLIVGNPQMQQLMERNPEINHLLNNPEMLRQTMEMVRNPSMLQELMRTQDRAISNLEAWPCSNSAPGGYNALRRMYTELQEPIMNAAQEQFGGNPFASLLENNMQSENAPPDQSQSSQGTENRNPLPNPWAPGGGPTGTGGSTGTTDGGSARGTGGTGGLGGMFGTPGMQSVMRQLAEDPSLMQNMMNAPYMQNMLQTLASNPDMASQMLATNPMLADNPQLQEQMRRMMPQFLQQLQNPEVQGLITNPQALQAMMQIQQGMEQLHRVAPTMFPAGAPGAGLGPGMAPGLGLGLAGGLGSAAPGTTTSASSTTTSGATTTGQTAAGTTTSTTGTTGTATTTTTSTTGNQPTSGSTPQGLDPLSQLMARMITSMATAQAGNNQPPEERYQSQLEQLVSMGFVNREANLQAMSVTVQHLPPFTEALDLNSCPRSPSGDAC</sequence>
<keyword evidence="2" id="KW-1185">Reference proteome</keyword>
<name>A0ACB8D6G0_DERSI</name>
<accession>A0ACB8D6G0</accession>
<evidence type="ECO:0000313" key="1">
    <source>
        <dbReference type="EMBL" id="KAH7960049.1"/>
    </source>
</evidence>
<dbReference type="Proteomes" id="UP000821865">
    <property type="component" value="Chromosome 3"/>
</dbReference>
<protein>
    <submittedName>
        <fullName evidence="1">Uncharacterized protein</fullName>
    </submittedName>
</protein>
<organism evidence="1 2">
    <name type="scientific">Dermacentor silvarum</name>
    <name type="common">Tick</name>
    <dbReference type="NCBI Taxonomy" id="543639"/>
    <lineage>
        <taxon>Eukaryota</taxon>
        <taxon>Metazoa</taxon>
        <taxon>Ecdysozoa</taxon>
        <taxon>Arthropoda</taxon>
        <taxon>Chelicerata</taxon>
        <taxon>Arachnida</taxon>
        <taxon>Acari</taxon>
        <taxon>Parasitiformes</taxon>
        <taxon>Ixodida</taxon>
        <taxon>Ixodoidea</taxon>
        <taxon>Ixodidae</taxon>
        <taxon>Rhipicephalinae</taxon>
        <taxon>Dermacentor</taxon>
    </lineage>
</organism>
<evidence type="ECO:0000313" key="2">
    <source>
        <dbReference type="Proteomes" id="UP000821865"/>
    </source>
</evidence>